<dbReference type="EMBL" id="CP162511">
    <property type="protein sequence ID" value="XDI04075.1"/>
    <property type="molecule type" value="Genomic_DNA"/>
</dbReference>
<dbReference type="SUPFAM" id="SSF51905">
    <property type="entry name" value="FAD/NAD(P)-binding domain"/>
    <property type="match status" value="1"/>
</dbReference>
<dbReference type="InterPro" id="IPR050407">
    <property type="entry name" value="Geranylgeranyl_reductase"/>
</dbReference>
<protein>
    <submittedName>
        <fullName evidence="3">FAD-dependent monooxygenase</fullName>
    </submittedName>
</protein>
<dbReference type="AlphaFoldDB" id="A0AB39BC52"/>
<evidence type="ECO:0000256" key="1">
    <source>
        <dbReference type="SAM" id="MobiDB-lite"/>
    </source>
</evidence>
<dbReference type="Gene3D" id="3.50.50.60">
    <property type="entry name" value="FAD/NAD(P)-binding domain"/>
    <property type="match status" value="2"/>
</dbReference>
<dbReference type="PANTHER" id="PTHR42685:SF22">
    <property type="entry name" value="CONDITIONED MEDIUM FACTOR RECEPTOR 1"/>
    <property type="match status" value="1"/>
</dbReference>
<gene>
    <name evidence="3" type="ORF">ABFY20_12035</name>
</gene>
<evidence type="ECO:0000313" key="3">
    <source>
        <dbReference type="EMBL" id="XDI04075.1"/>
    </source>
</evidence>
<feature type="region of interest" description="Disordered" evidence="1">
    <location>
        <begin position="135"/>
        <end position="185"/>
    </location>
</feature>
<reference evidence="3" key="1">
    <citation type="submission" date="2024-05" db="EMBL/GenBank/DDBJ databases">
        <title>Herbiconiux sp. A18JL235.</title>
        <authorList>
            <person name="Zhang G."/>
        </authorList>
    </citation>
    <scope>NUCLEOTIDE SEQUENCE</scope>
    <source>
        <strain evidence="3">A18JL235</strain>
    </source>
</reference>
<feature type="compositionally biased region" description="Gly residues" evidence="1">
    <location>
        <begin position="175"/>
        <end position="185"/>
    </location>
</feature>
<feature type="domain" description="FAD-binding" evidence="2">
    <location>
        <begin position="206"/>
        <end position="344"/>
    </location>
</feature>
<dbReference type="GO" id="GO:0004497">
    <property type="term" value="F:monooxygenase activity"/>
    <property type="evidence" value="ECO:0007669"/>
    <property type="project" value="UniProtKB-KW"/>
</dbReference>
<dbReference type="Pfam" id="PF01494">
    <property type="entry name" value="FAD_binding_3"/>
    <property type="match status" value="1"/>
</dbReference>
<organism evidence="3">
    <name type="scientific">Herbiconiux sp. A18JL235</name>
    <dbReference type="NCBI Taxonomy" id="3152363"/>
    <lineage>
        <taxon>Bacteria</taxon>
        <taxon>Bacillati</taxon>
        <taxon>Actinomycetota</taxon>
        <taxon>Actinomycetes</taxon>
        <taxon>Micrococcales</taxon>
        <taxon>Microbacteriaceae</taxon>
        <taxon>Herbiconiux</taxon>
    </lineage>
</organism>
<dbReference type="Pfam" id="PF12831">
    <property type="entry name" value="FAD_oxidored"/>
    <property type="match status" value="1"/>
</dbReference>
<evidence type="ECO:0000259" key="2">
    <source>
        <dbReference type="Pfam" id="PF01494"/>
    </source>
</evidence>
<sequence>MGRASGDRGWTSEHLVWDVIVVGAGPAGSSAARAAASAGASVLLVDRARFPRYKTCGGGLLGESLALLPARALGTVESRVPDTLVTHRFARSFRLRRASPYLAMVRRQEFDQALVDAAVEAGALFVDGVTVKGLEHPDAPGGGDRDGDGARGAGGDRDGDRARGAGRAGVRRDGGGGAGGDLAPGAGGGELVTVTTSQGVAVGRVVIGADGASGRVGRYVGVRIGDTDLGLEDEIALPRDARDWRDTVRLDWGDAAGSYAWVFPKRESLTVGVIQRKGSPEQTREYLAAWRRHLGLAEAEVLHSSGHLTQWRRPGSPVRRGRVLVAGDAAGLLEPWTREGISFALRSGGWAGEAAASAAAAAASAGAVASAGAAGHAAPTAAAGVAPGGAEAALAGYEARVRAVLEPEQVIGARLLTLFERRPALVHLLLRTPPGARFFVRFCRGETTLARLGRHRVVRAALRMLARPTEVSGARA</sequence>
<dbReference type="RefSeq" id="WP_368496487.1">
    <property type="nucleotide sequence ID" value="NZ_CP162511.1"/>
</dbReference>
<dbReference type="PANTHER" id="PTHR42685">
    <property type="entry name" value="GERANYLGERANYL DIPHOSPHATE REDUCTASE"/>
    <property type="match status" value="1"/>
</dbReference>
<dbReference type="InterPro" id="IPR002938">
    <property type="entry name" value="FAD-bd"/>
</dbReference>
<name>A0AB39BC52_9MICO</name>
<dbReference type="GO" id="GO:0071949">
    <property type="term" value="F:FAD binding"/>
    <property type="evidence" value="ECO:0007669"/>
    <property type="project" value="InterPro"/>
</dbReference>
<accession>A0AB39BC52</accession>
<keyword evidence="3" id="KW-0503">Monooxygenase</keyword>
<dbReference type="PRINTS" id="PR00420">
    <property type="entry name" value="RNGMNOXGNASE"/>
</dbReference>
<feature type="compositionally biased region" description="Basic and acidic residues" evidence="1">
    <location>
        <begin position="135"/>
        <end position="163"/>
    </location>
</feature>
<keyword evidence="3" id="KW-0560">Oxidoreductase</keyword>
<proteinExistence type="predicted"/>
<dbReference type="InterPro" id="IPR036188">
    <property type="entry name" value="FAD/NAD-bd_sf"/>
</dbReference>